<reference evidence="5 6" key="1">
    <citation type="submission" date="2017-03" db="EMBL/GenBank/DDBJ databases">
        <title>Genome of the blue death feigning beetle - Asbolus verrucosus.</title>
        <authorList>
            <person name="Rider S.D."/>
        </authorList>
    </citation>
    <scope>NUCLEOTIDE SEQUENCE [LARGE SCALE GENOMIC DNA]</scope>
    <source>
        <strain evidence="5">Butters</strain>
        <tissue evidence="5">Head and leg muscle</tissue>
    </source>
</reference>
<feature type="non-terminal residue" evidence="5">
    <location>
        <position position="1"/>
    </location>
</feature>
<feature type="region of interest" description="Disordered" evidence="3">
    <location>
        <begin position="643"/>
        <end position="667"/>
    </location>
</feature>
<evidence type="ECO:0000256" key="3">
    <source>
        <dbReference type="SAM" id="MobiDB-lite"/>
    </source>
</evidence>
<dbReference type="InterPro" id="IPR004170">
    <property type="entry name" value="WWE_dom"/>
</dbReference>
<dbReference type="GO" id="GO:0046872">
    <property type="term" value="F:metal ion binding"/>
    <property type="evidence" value="ECO:0007669"/>
    <property type="project" value="InterPro"/>
</dbReference>
<feature type="region of interest" description="Disordered" evidence="3">
    <location>
        <begin position="1"/>
        <end position="22"/>
    </location>
</feature>
<dbReference type="PANTHER" id="PTHR23509:SF10">
    <property type="entry name" value="LD21067P"/>
    <property type="match status" value="1"/>
</dbReference>
<dbReference type="PANTHER" id="PTHR23509">
    <property type="entry name" value="PA-PL1 PHOSPHOLIPASE FAMILY"/>
    <property type="match status" value="1"/>
</dbReference>
<evidence type="ECO:0000313" key="6">
    <source>
        <dbReference type="Proteomes" id="UP000292052"/>
    </source>
</evidence>
<organism evidence="5 6">
    <name type="scientific">Asbolus verrucosus</name>
    <name type="common">Desert ironclad beetle</name>
    <dbReference type="NCBI Taxonomy" id="1661398"/>
    <lineage>
        <taxon>Eukaryota</taxon>
        <taxon>Metazoa</taxon>
        <taxon>Ecdysozoa</taxon>
        <taxon>Arthropoda</taxon>
        <taxon>Hexapoda</taxon>
        <taxon>Insecta</taxon>
        <taxon>Pterygota</taxon>
        <taxon>Neoptera</taxon>
        <taxon>Endopterygota</taxon>
        <taxon>Coleoptera</taxon>
        <taxon>Polyphaga</taxon>
        <taxon>Cucujiformia</taxon>
        <taxon>Tenebrionidae</taxon>
        <taxon>Pimeliinae</taxon>
        <taxon>Asbolus</taxon>
    </lineage>
</organism>
<dbReference type="InterPro" id="IPR057825">
    <property type="entry name" value="WWE_SEC23-DDH2"/>
</dbReference>
<feature type="non-terminal residue" evidence="5">
    <location>
        <position position="962"/>
    </location>
</feature>
<evidence type="ECO:0000256" key="1">
    <source>
        <dbReference type="ARBA" id="ARBA00038464"/>
    </source>
</evidence>
<sequence>QPPRVEVNPNFLEPIPTNIDTFQNQQPLDLNEEPFCQQFDNQKRESEQADLYQQSSNLSSVFSSFSNILKLKGRSQDYSPQPHDSVPPPAGIENIISQEPINVAPVPLFPTSGIINNPPKTAPAQGPVNTYRRSGLKRPVYAQVPGLSCQHSPSVPSFTQPASLPPQPPFQPPQTSNYFQPIPANSNSSSILSEFTPPAVSPALSSVSSTQDLVTPTPPSHFKPISPQPTTFLNTVTAPQSFTPISVPVQQHIFNPISTFSGTSSANFQSPVMAAIPANELLQASNINVGPTLSTNMNGEPLPTTNATNNQIYRPVYHHWFYKREVEGKIIWQPFSMVDSLALDQAFTSNDLDPDKVVATDGGRYDVNILRRQRVPVYWKGSPTEVRRCSWFHKGNSDGRYVPYEENIATKLEEEFKAAFEVNQWHRKVELPNGETVVFHAPDVLVLFPPTQSPDAWGNTPNQLRPRVVKRGMDEFDIDEGEPARVDHLLFLVHGIGSVCDLKFRTVEEVVDEFRSISLQLVQSHYRSSCERGIANRIEVLPISWHQELHSEDTGIDRKLKSITLDSIPRLRDFTNDTLLDILFYTSPIYCQTIISTVGNQLNRIYDLFKQRNPDFSGGVSLGGHSLGSLILFDLLCHQHPEPEKATETENEDTITPLNDSKPPPMQRKMSRRISYMMGAVGTGQPQIQYPHLNFQPKAFFALGSPIGMFVTVRGLDTLGEQFALPTCPAFFNIFHPYDPVAYRVESLINPELSKLKPVLIPHHKGRKRMHLELKETMARVGADLKQRVIDSMKNTWNSFYQLAMFHRQDQASLEEEVDKALQEQLREREEIESDEPEQQHTDLPLGILNNNRRIDYVLQEAPFEFFNEYIFALTSHVCYWESEDTMLLILKEIYTNMNIATDDKIPQQTMTIERPPSSPKSSRMVTDLPVGGDAVGMDPTAPMQQKSYLGPPPMSGFVKKT</sequence>
<dbReference type="InterPro" id="IPR058055">
    <property type="entry name" value="PA-PLA1"/>
</dbReference>
<feature type="domain" description="DDHD" evidence="4">
    <location>
        <begin position="693"/>
        <end position="896"/>
    </location>
</feature>
<dbReference type="GO" id="GO:0030134">
    <property type="term" value="C:COPII-coated ER to Golgi transport vesicle"/>
    <property type="evidence" value="ECO:0007669"/>
    <property type="project" value="TreeGrafter"/>
</dbReference>
<proteinExistence type="inferred from homology"/>
<dbReference type="Pfam" id="PF02825">
    <property type="entry name" value="WWE"/>
    <property type="match status" value="1"/>
</dbReference>
<dbReference type="GO" id="GO:0004620">
    <property type="term" value="F:phospholipase activity"/>
    <property type="evidence" value="ECO:0007669"/>
    <property type="project" value="TreeGrafter"/>
</dbReference>
<dbReference type="Proteomes" id="UP000292052">
    <property type="component" value="Unassembled WGS sequence"/>
</dbReference>
<evidence type="ECO:0000256" key="2">
    <source>
        <dbReference type="SAM" id="Coils"/>
    </source>
</evidence>
<dbReference type="Pfam" id="PF23464">
    <property type="entry name" value="WWE_3"/>
    <property type="match status" value="1"/>
</dbReference>
<feature type="coiled-coil region" evidence="2">
    <location>
        <begin position="804"/>
        <end position="835"/>
    </location>
</feature>
<dbReference type="Pfam" id="PF02862">
    <property type="entry name" value="DDHD"/>
    <property type="match status" value="1"/>
</dbReference>
<gene>
    <name evidence="5" type="ORF">BDFB_000656</name>
</gene>
<accession>A0A482W671</accession>
<feature type="region of interest" description="Disordered" evidence="3">
    <location>
        <begin position="912"/>
        <end position="962"/>
    </location>
</feature>
<keyword evidence="6" id="KW-1185">Reference proteome</keyword>
<evidence type="ECO:0000259" key="4">
    <source>
        <dbReference type="PROSITE" id="PS51043"/>
    </source>
</evidence>
<feature type="region of interest" description="Disordered" evidence="3">
    <location>
        <begin position="151"/>
        <end position="175"/>
    </location>
</feature>
<dbReference type="PROSITE" id="PS51043">
    <property type="entry name" value="DDHD"/>
    <property type="match status" value="1"/>
</dbReference>
<dbReference type="STRING" id="1661398.A0A482W671"/>
<comment type="similarity">
    <text evidence="1">Belongs to the PA-PLA1 family.</text>
</comment>
<dbReference type="OrthoDB" id="69269at2759"/>
<dbReference type="InterPro" id="IPR004177">
    <property type="entry name" value="DDHD_dom"/>
</dbReference>
<name>A0A482W671_ASBVE</name>
<evidence type="ECO:0000313" key="5">
    <source>
        <dbReference type="EMBL" id="RZC40594.1"/>
    </source>
</evidence>
<comment type="caution">
    <text evidence="5">The sequence shown here is derived from an EMBL/GenBank/DDBJ whole genome shotgun (WGS) entry which is preliminary data.</text>
</comment>
<keyword evidence="2" id="KW-0175">Coiled coil</keyword>
<dbReference type="SMART" id="SM01127">
    <property type="entry name" value="DDHD"/>
    <property type="match status" value="1"/>
</dbReference>
<dbReference type="AlphaFoldDB" id="A0A482W671"/>
<protein>
    <submittedName>
        <fullName evidence="5">Phospholipase DDHD2</fullName>
    </submittedName>
</protein>
<dbReference type="EMBL" id="QDEB01024864">
    <property type="protein sequence ID" value="RZC40594.1"/>
    <property type="molecule type" value="Genomic_DNA"/>
</dbReference>
<feature type="compositionally biased region" description="Pro residues" evidence="3">
    <location>
        <begin position="163"/>
        <end position="172"/>
    </location>
</feature>